<dbReference type="AlphaFoldDB" id="A0A183FSC9"/>
<accession>A0A3P7YF08</accession>
<evidence type="ECO:0000313" key="3">
    <source>
        <dbReference type="WBParaSite" id="HPBE_0001084001-mRNA-1"/>
    </source>
</evidence>
<dbReference type="EMBL" id="UZAH01026899">
    <property type="protein sequence ID" value="VDO86546.1"/>
    <property type="molecule type" value="Genomic_DNA"/>
</dbReference>
<dbReference type="WBParaSite" id="HPBE_0001084001-mRNA-1">
    <property type="protein sequence ID" value="HPBE_0001084001-mRNA-1"/>
    <property type="gene ID" value="HPBE_0001084001"/>
</dbReference>
<evidence type="ECO:0000313" key="2">
    <source>
        <dbReference type="Proteomes" id="UP000050761"/>
    </source>
</evidence>
<evidence type="ECO:0000313" key="1">
    <source>
        <dbReference type="EMBL" id="VDO86546.1"/>
    </source>
</evidence>
<protein>
    <submittedName>
        <fullName evidence="3">ANF_receptor domain-containing protein</fullName>
    </submittedName>
</protein>
<reference evidence="1 2" key="1">
    <citation type="submission" date="2018-11" db="EMBL/GenBank/DDBJ databases">
        <authorList>
            <consortium name="Pathogen Informatics"/>
        </authorList>
    </citation>
    <scope>NUCLEOTIDE SEQUENCE [LARGE SCALE GENOMIC DNA]</scope>
</reference>
<reference evidence="3" key="2">
    <citation type="submission" date="2019-09" db="UniProtKB">
        <authorList>
            <consortium name="WormBaseParasite"/>
        </authorList>
    </citation>
    <scope>IDENTIFICATION</scope>
</reference>
<gene>
    <name evidence="1" type="ORF">HPBE_LOCUS10841</name>
</gene>
<sequence length="138" mass="15347">MMVSDDIVGHVPRGKKCPTTSSDNVVKGLRPVFQTVSPFARRTWPYHRRRAARIFSNIGESEMHRLLFLAMFFYQKTNSVYGIECATTSYEAALDVASHSIGYQDFDFHKTAAKSSGPVALPGFIFFKTASVSSTVLS</sequence>
<name>A0A183FSC9_HELPZ</name>
<proteinExistence type="predicted"/>
<keyword evidence="2" id="KW-1185">Reference proteome</keyword>
<accession>A0A183FSC9</accession>
<organism evidence="2 3">
    <name type="scientific">Heligmosomoides polygyrus</name>
    <name type="common">Parasitic roundworm</name>
    <dbReference type="NCBI Taxonomy" id="6339"/>
    <lineage>
        <taxon>Eukaryota</taxon>
        <taxon>Metazoa</taxon>
        <taxon>Ecdysozoa</taxon>
        <taxon>Nematoda</taxon>
        <taxon>Chromadorea</taxon>
        <taxon>Rhabditida</taxon>
        <taxon>Rhabditina</taxon>
        <taxon>Rhabditomorpha</taxon>
        <taxon>Strongyloidea</taxon>
        <taxon>Heligmosomidae</taxon>
        <taxon>Heligmosomoides</taxon>
    </lineage>
</organism>
<dbReference type="Proteomes" id="UP000050761">
    <property type="component" value="Unassembled WGS sequence"/>
</dbReference>